<keyword evidence="1" id="KW-1133">Transmembrane helix</keyword>
<evidence type="ECO:0000313" key="3">
    <source>
        <dbReference type="Proteomes" id="UP001153719"/>
    </source>
</evidence>
<sequence length="61" mass="7267">MLDKCEEMYCPWVRDTQKPDHYYCLRCKRERWVNRSISDEGEGFVWIILFVVGVGIAIALQ</sequence>
<keyword evidence="1" id="KW-0812">Transmembrane</keyword>
<gene>
    <name evidence="2" type="ORF">NO713_04757</name>
</gene>
<reference evidence="2" key="1">
    <citation type="submission" date="2020-09" db="EMBL/GenBank/DDBJ databases">
        <authorList>
            <person name="Blom J."/>
        </authorList>
    </citation>
    <scope>NUCLEOTIDE SEQUENCE</scope>
    <source>
        <strain evidence="2">No.713</strain>
    </source>
</reference>
<name>A0A9W4G9D1_9CYAN</name>
<dbReference type="EMBL" id="LR882967">
    <property type="protein sequence ID" value="CAD5981037.1"/>
    <property type="molecule type" value="Genomic_DNA"/>
</dbReference>
<protein>
    <submittedName>
        <fullName evidence="2">Uncharacterized protein</fullName>
    </submittedName>
</protein>
<proteinExistence type="predicted"/>
<dbReference type="RefSeq" id="WP_190517270.1">
    <property type="nucleotide sequence ID" value="NZ_LR882967.1"/>
</dbReference>
<keyword evidence="1" id="KW-0472">Membrane</keyword>
<dbReference type="AlphaFoldDB" id="A0A9W4G9D1"/>
<organism evidence="2 3">
    <name type="scientific">Planktothrix pseudagardhii</name>
    <dbReference type="NCBI Taxonomy" id="132604"/>
    <lineage>
        <taxon>Bacteria</taxon>
        <taxon>Bacillati</taxon>
        <taxon>Cyanobacteriota</taxon>
        <taxon>Cyanophyceae</taxon>
        <taxon>Oscillatoriophycideae</taxon>
        <taxon>Oscillatoriales</taxon>
        <taxon>Microcoleaceae</taxon>
        <taxon>Planktothrix</taxon>
    </lineage>
</organism>
<evidence type="ECO:0000256" key="1">
    <source>
        <dbReference type="SAM" id="Phobius"/>
    </source>
</evidence>
<dbReference type="KEGG" id="ppsu:NO713_04757"/>
<keyword evidence="3" id="KW-1185">Reference proteome</keyword>
<accession>A0A9W4G9D1</accession>
<feature type="transmembrane region" description="Helical" evidence="1">
    <location>
        <begin position="43"/>
        <end position="60"/>
    </location>
</feature>
<dbReference type="Proteomes" id="UP001153719">
    <property type="component" value="Chromosome"/>
</dbReference>
<evidence type="ECO:0000313" key="2">
    <source>
        <dbReference type="EMBL" id="CAD5981037.1"/>
    </source>
</evidence>